<dbReference type="AlphaFoldDB" id="A0A6A3TQF5"/>
<dbReference type="Proteomes" id="UP000437068">
    <property type="component" value="Unassembled WGS sequence"/>
</dbReference>
<feature type="region of interest" description="Disordered" evidence="1">
    <location>
        <begin position="31"/>
        <end position="54"/>
    </location>
</feature>
<dbReference type="OrthoDB" id="1883418at2759"/>
<reference evidence="10 11" key="1">
    <citation type="submission" date="2018-08" db="EMBL/GenBank/DDBJ databases">
        <title>Genomic investigation of the strawberry pathogen Phytophthora fragariae indicates pathogenicity is determined by transcriptional variation in three key races.</title>
        <authorList>
            <person name="Adams T.M."/>
            <person name="Armitage A.D."/>
            <person name="Sobczyk M.K."/>
            <person name="Bates H.J."/>
            <person name="Dunwell J.M."/>
            <person name="Nellist C.F."/>
            <person name="Harrison R.J."/>
        </authorList>
    </citation>
    <scope>NUCLEOTIDE SEQUENCE [LARGE SCALE GENOMIC DNA]</scope>
    <source>
        <strain evidence="8 12">A4</strain>
        <strain evidence="7 13">BC-1</strain>
        <strain evidence="6 11">NOV-27</strain>
        <strain evidence="5 14">NOV-71</strain>
        <strain evidence="9 15">NOV-77</strain>
        <strain evidence="3 10">NOV-9</strain>
        <strain evidence="4 16">ONT-3</strain>
    </source>
</reference>
<evidence type="ECO:0000256" key="2">
    <source>
        <dbReference type="SAM" id="SignalP"/>
    </source>
</evidence>
<evidence type="ECO:0000313" key="14">
    <source>
        <dbReference type="Proteomes" id="UP000441208"/>
    </source>
</evidence>
<keyword evidence="11" id="KW-1185">Reference proteome</keyword>
<evidence type="ECO:0000313" key="6">
    <source>
        <dbReference type="EMBL" id="KAE9232229.1"/>
    </source>
</evidence>
<dbReference type="EMBL" id="QXGB01000078">
    <property type="protein sequence ID" value="KAE9232229.1"/>
    <property type="molecule type" value="Genomic_DNA"/>
</dbReference>
<feature type="chain" id="PRO_5036380625" description="Secreted protein" evidence="2">
    <location>
        <begin position="19"/>
        <end position="179"/>
    </location>
</feature>
<dbReference type="Proteomes" id="UP000433483">
    <property type="component" value="Unassembled WGS sequence"/>
</dbReference>
<proteinExistence type="predicted"/>
<protein>
    <recommendedName>
        <fullName evidence="17">Secreted protein</fullName>
    </recommendedName>
</protein>
<dbReference type="Proteomes" id="UP000488956">
    <property type="component" value="Unassembled WGS sequence"/>
</dbReference>
<evidence type="ECO:0000313" key="5">
    <source>
        <dbReference type="EMBL" id="KAE9134894.1"/>
    </source>
</evidence>
<evidence type="ECO:0000256" key="1">
    <source>
        <dbReference type="SAM" id="MobiDB-lite"/>
    </source>
</evidence>
<dbReference type="EMBL" id="QXFY01000077">
    <property type="protein sequence ID" value="KAE9358363.1"/>
    <property type="molecule type" value="Genomic_DNA"/>
</dbReference>
<dbReference type="Proteomes" id="UP000486351">
    <property type="component" value="Unassembled WGS sequence"/>
</dbReference>
<dbReference type="EMBL" id="QXFZ01000076">
    <property type="protein sequence ID" value="KAE9134894.1"/>
    <property type="molecule type" value="Genomic_DNA"/>
</dbReference>
<organism evidence="5 14">
    <name type="scientific">Phytophthora fragariae</name>
    <dbReference type="NCBI Taxonomy" id="53985"/>
    <lineage>
        <taxon>Eukaryota</taxon>
        <taxon>Sar</taxon>
        <taxon>Stramenopiles</taxon>
        <taxon>Oomycota</taxon>
        <taxon>Peronosporomycetes</taxon>
        <taxon>Peronosporales</taxon>
        <taxon>Peronosporaceae</taxon>
        <taxon>Phytophthora</taxon>
    </lineage>
</organism>
<evidence type="ECO:0000313" key="11">
    <source>
        <dbReference type="Proteomes" id="UP000433483"/>
    </source>
</evidence>
<name>A0A6A3TQF5_9STRA</name>
<evidence type="ECO:0000313" key="4">
    <source>
        <dbReference type="EMBL" id="KAE9134252.1"/>
    </source>
</evidence>
<dbReference type="PANTHER" id="PTHR34211:SF3">
    <property type="entry name" value="CALCINEURIN-LIKE METALLO-PHOSPHOESTERASE SUPERFAMILY PROTEIN"/>
    <property type="match status" value="1"/>
</dbReference>
<sequence>MRCGWTLWLTVATDLTAATRSRACLPSQVDCEVPDDKSSGDESESEEGCSGKKKTKTIKRVFPRGEALVIGGDLAYPHPDSKTYETRLFRCFEYSMKPITHRPFRRERRLRKAARPCATTKAQVCSRSRETMTGLTVSTHLRGTSANETGWADGYSHRKLATSVSNFLMAGGCLGWIWH</sequence>
<dbReference type="PANTHER" id="PTHR34211">
    <property type="entry name" value="CALCINEURIN-LIKE METALLO-PHOSPHOESTERASE SUPERFAMILY PROTEIN"/>
    <property type="match status" value="1"/>
</dbReference>
<gene>
    <name evidence="8" type="ORF">PF001_g2554</name>
    <name evidence="7" type="ORF">PF002_g3092</name>
    <name evidence="6" type="ORF">PF005_g2810</name>
    <name evidence="5" type="ORF">PF007_g2764</name>
    <name evidence="9" type="ORF">PF008_g2715</name>
    <name evidence="3" type="ORF">PF009_g3128</name>
    <name evidence="4" type="ORF">PF010_g2524</name>
</gene>
<evidence type="ECO:0000313" key="10">
    <source>
        <dbReference type="Proteomes" id="UP000429523"/>
    </source>
</evidence>
<dbReference type="Proteomes" id="UP000440367">
    <property type="component" value="Unassembled WGS sequence"/>
</dbReference>
<dbReference type="EMBL" id="QXGE01000072">
    <property type="protein sequence ID" value="KAE9326203.1"/>
    <property type="molecule type" value="Genomic_DNA"/>
</dbReference>
<dbReference type="EMBL" id="QXGF01000086">
    <property type="protein sequence ID" value="KAE8947259.1"/>
    <property type="molecule type" value="Genomic_DNA"/>
</dbReference>
<evidence type="ECO:0000313" key="15">
    <source>
        <dbReference type="Proteomes" id="UP000486351"/>
    </source>
</evidence>
<keyword evidence="2" id="KW-0732">Signal</keyword>
<dbReference type="Proteomes" id="UP000429523">
    <property type="component" value="Unassembled WGS sequence"/>
</dbReference>
<evidence type="ECO:0000313" key="13">
    <source>
        <dbReference type="Proteomes" id="UP000440367"/>
    </source>
</evidence>
<evidence type="ECO:0000313" key="7">
    <source>
        <dbReference type="EMBL" id="KAE9253966.1"/>
    </source>
</evidence>
<evidence type="ECO:0000313" key="12">
    <source>
        <dbReference type="Proteomes" id="UP000437068"/>
    </source>
</evidence>
<dbReference type="EMBL" id="QXGD01000085">
    <property type="protein sequence ID" value="KAE9253966.1"/>
    <property type="molecule type" value="Genomic_DNA"/>
</dbReference>
<evidence type="ECO:0000313" key="16">
    <source>
        <dbReference type="Proteomes" id="UP000488956"/>
    </source>
</evidence>
<evidence type="ECO:0008006" key="17">
    <source>
        <dbReference type="Google" id="ProtNLM"/>
    </source>
</evidence>
<dbReference type="Proteomes" id="UP000441208">
    <property type="component" value="Unassembled WGS sequence"/>
</dbReference>
<dbReference type="EMBL" id="QXFX01000069">
    <property type="protein sequence ID" value="KAE9134252.1"/>
    <property type="molecule type" value="Genomic_DNA"/>
</dbReference>
<evidence type="ECO:0000313" key="3">
    <source>
        <dbReference type="EMBL" id="KAE8947259.1"/>
    </source>
</evidence>
<feature type="signal peptide" evidence="2">
    <location>
        <begin position="1"/>
        <end position="18"/>
    </location>
</feature>
<comment type="caution">
    <text evidence="5">The sequence shown here is derived from an EMBL/GenBank/DDBJ whole genome shotgun (WGS) entry which is preliminary data.</text>
</comment>
<evidence type="ECO:0000313" key="8">
    <source>
        <dbReference type="EMBL" id="KAE9326203.1"/>
    </source>
</evidence>
<evidence type="ECO:0000313" key="9">
    <source>
        <dbReference type="EMBL" id="KAE9358363.1"/>
    </source>
</evidence>
<accession>A0A6A3TQF5</accession>